<dbReference type="AlphaFoldDB" id="A0AAW7ZAJ4"/>
<keyword evidence="2" id="KW-1185">Reference proteome</keyword>
<name>A0AAW7ZAJ4_9FIRM</name>
<sequence>MVTNQKPSLEQYILVALIDIYRGLDVKLPVDLDISAQHRVMRDVLSSAISFATKPESMQTISDELFICAREGCTLQQQMQVIEKQSPDVLNAKMTASAYMLKLLNKEANLQ</sequence>
<reference evidence="1" key="1">
    <citation type="journal article" date="2023" name="J. Hazard. Mater.">
        <title>Anaerobic biodegradation of pyrene and benzo[a]pyrene by a new sulfate-reducing Desulforamulus aquiferis strain DSA.</title>
        <authorList>
            <person name="Zhang Z."/>
            <person name="Sun J."/>
            <person name="Gong X."/>
            <person name="Wang C."/>
            <person name="Wang H."/>
        </authorList>
    </citation>
    <scope>NUCLEOTIDE SEQUENCE</scope>
    <source>
        <strain evidence="1">DSA</strain>
    </source>
</reference>
<dbReference type="EMBL" id="JARPTC010000004">
    <property type="protein sequence ID" value="MDO7786341.1"/>
    <property type="molecule type" value="Genomic_DNA"/>
</dbReference>
<dbReference type="Proteomes" id="UP001172911">
    <property type="component" value="Unassembled WGS sequence"/>
</dbReference>
<evidence type="ECO:0000313" key="2">
    <source>
        <dbReference type="Proteomes" id="UP001172911"/>
    </source>
</evidence>
<organism evidence="1 2">
    <name type="scientific">Desulforamulus aquiferis</name>
    <dbReference type="NCBI Taxonomy" id="1397668"/>
    <lineage>
        <taxon>Bacteria</taxon>
        <taxon>Bacillati</taxon>
        <taxon>Bacillota</taxon>
        <taxon>Clostridia</taxon>
        <taxon>Eubacteriales</taxon>
        <taxon>Peptococcaceae</taxon>
        <taxon>Desulforamulus</taxon>
    </lineage>
</organism>
<evidence type="ECO:0000313" key="1">
    <source>
        <dbReference type="EMBL" id="MDO7786341.1"/>
    </source>
</evidence>
<gene>
    <name evidence="1" type="ORF">P6N53_03800</name>
</gene>
<dbReference type="RefSeq" id="WP_304541305.1">
    <property type="nucleotide sequence ID" value="NZ_JARPTC010000004.1"/>
</dbReference>
<protein>
    <recommendedName>
        <fullName evidence="3">HD-GYP domain-containing protein</fullName>
    </recommendedName>
</protein>
<reference evidence="1" key="2">
    <citation type="submission" date="2023-03" db="EMBL/GenBank/DDBJ databases">
        <authorList>
            <person name="Zhang Z."/>
        </authorList>
    </citation>
    <scope>NUCLEOTIDE SEQUENCE</scope>
    <source>
        <strain evidence="1">DSA</strain>
    </source>
</reference>
<evidence type="ECO:0008006" key="3">
    <source>
        <dbReference type="Google" id="ProtNLM"/>
    </source>
</evidence>
<proteinExistence type="predicted"/>
<comment type="caution">
    <text evidence="1">The sequence shown here is derived from an EMBL/GenBank/DDBJ whole genome shotgun (WGS) entry which is preliminary data.</text>
</comment>
<accession>A0AAW7ZAJ4</accession>